<evidence type="ECO:0000313" key="2">
    <source>
        <dbReference type="Proteomes" id="UP000295633"/>
    </source>
</evidence>
<comment type="caution">
    <text evidence="1">The sequence shown here is derived from an EMBL/GenBank/DDBJ whole genome shotgun (WGS) entry which is preliminary data.</text>
</comment>
<evidence type="ECO:0000313" key="1">
    <source>
        <dbReference type="EMBL" id="TDL43831.1"/>
    </source>
</evidence>
<name>A0A4R5YFB4_9MICO</name>
<reference evidence="1 2" key="1">
    <citation type="submission" date="2019-03" db="EMBL/GenBank/DDBJ databases">
        <title>Genome Sequencing and Assembly of Various Microbes Isolated from Partially Reclaimed Soil and Acid Mine Drainage (AMD) Site.</title>
        <authorList>
            <person name="Steinbock B."/>
            <person name="Bechtold R."/>
            <person name="Sevigny J.L."/>
            <person name="Thomas D."/>
            <person name="Cuthill L.R."/>
            <person name="Aveiro Johannsen E.J."/>
            <person name="Thomas K."/>
            <person name="Ghosh A."/>
        </authorList>
    </citation>
    <scope>NUCLEOTIDE SEQUENCE [LARGE SCALE GENOMIC DNA]</scope>
    <source>
        <strain evidence="1 2">F-B2</strain>
    </source>
</reference>
<protein>
    <submittedName>
        <fullName evidence="1">Uncharacterized protein</fullName>
    </submittedName>
</protein>
<dbReference type="EMBL" id="SMZX01000002">
    <property type="protein sequence ID" value="TDL43831.1"/>
    <property type="molecule type" value="Genomic_DNA"/>
</dbReference>
<sequence>MPADVAPENVATQNSSVQPDIDDSWLAIVSNWRLVVAELALRGIDLYADDVRARPWPGIRTLIFALIEQPNALRRALTRR</sequence>
<dbReference type="AlphaFoldDB" id="A0A4R5YFB4"/>
<accession>A0A4R5YFB4</accession>
<dbReference type="Proteomes" id="UP000295633">
    <property type="component" value="Unassembled WGS sequence"/>
</dbReference>
<proteinExistence type="predicted"/>
<organism evidence="1 2">
    <name type="scientific">Microbacterium oleivorans</name>
    <dbReference type="NCBI Taxonomy" id="273677"/>
    <lineage>
        <taxon>Bacteria</taxon>
        <taxon>Bacillati</taxon>
        <taxon>Actinomycetota</taxon>
        <taxon>Actinomycetes</taxon>
        <taxon>Micrococcales</taxon>
        <taxon>Microbacteriaceae</taxon>
        <taxon>Microbacterium</taxon>
    </lineage>
</organism>
<dbReference type="RefSeq" id="WP_133399832.1">
    <property type="nucleotide sequence ID" value="NZ_SMZX01000002.1"/>
</dbReference>
<gene>
    <name evidence="1" type="ORF">E2R54_11620</name>
</gene>